<evidence type="ECO:0000313" key="1">
    <source>
        <dbReference type="EMBL" id="MDR6898556.1"/>
    </source>
</evidence>
<protein>
    <submittedName>
        <fullName evidence="1">Uncharacterized protein</fullName>
    </submittedName>
</protein>
<comment type="caution">
    <text evidence="1">The sequence shown here is derived from an EMBL/GenBank/DDBJ whole genome shotgun (WGS) entry which is preliminary data.</text>
</comment>
<proteinExistence type="predicted"/>
<name>A0ABU1SHS6_9HYPH</name>
<gene>
    <name evidence="1" type="ORF">J2W52_000144</name>
</gene>
<evidence type="ECO:0000313" key="2">
    <source>
        <dbReference type="Proteomes" id="UP001250791"/>
    </source>
</evidence>
<keyword evidence="2" id="KW-1185">Reference proteome</keyword>
<reference evidence="1 2" key="1">
    <citation type="submission" date="2023-07" db="EMBL/GenBank/DDBJ databases">
        <title>Sorghum-associated microbial communities from plants grown in Nebraska, USA.</title>
        <authorList>
            <person name="Schachtman D."/>
        </authorList>
    </citation>
    <scope>NUCLEOTIDE SEQUENCE [LARGE SCALE GENOMIC DNA]</scope>
    <source>
        <strain evidence="1 2">3199</strain>
    </source>
</reference>
<accession>A0ABU1SHS6</accession>
<dbReference type="EMBL" id="JAVDUP010000001">
    <property type="protein sequence ID" value="MDR6898556.1"/>
    <property type="molecule type" value="Genomic_DNA"/>
</dbReference>
<dbReference type="Proteomes" id="UP001250791">
    <property type="component" value="Unassembled WGS sequence"/>
</dbReference>
<sequence length="74" mass="8202">MQGKRLSVSGPDPMRLKKNWRQIRGREHLAAAAVIASWRQRGVDFMHYSRTAAAWDGTGSLLIAALVALNIEEA</sequence>
<organism evidence="1 2">
    <name type="scientific">Rhizobium miluonense</name>
    <dbReference type="NCBI Taxonomy" id="411945"/>
    <lineage>
        <taxon>Bacteria</taxon>
        <taxon>Pseudomonadati</taxon>
        <taxon>Pseudomonadota</taxon>
        <taxon>Alphaproteobacteria</taxon>
        <taxon>Hyphomicrobiales</taxon>
        <taxon>Rhizobiaceae</taxon>
        <taxon>Rhizobium/Agrobacterium group</taxon>
        <taxon>Rhizobium</taxon>
    </lineage>
</organism>